<dbReference type="InterPro" id="IPR036390">
    <property type="entry name" value="WH_DNA-bd_sf"/>
</dbReference>
<feature type="DNA-binding region" description="Fork-head" evidence="3">
    <location>
        <begin position="115"/>
        <end position="207"/>
    </location>
</feature>
<feature type="domain" description="Fork-head" evidence="5">
    <location>
        <begin position="115"/>
        <end position="207"/>
    </location>
</feature>
<dbReference type="InterPro" id="IPR018122">
    <property type="entry name" value="TF_fork_head_CS_1"/>
</dbReference>
<evidence type="ECO:0000313" key="7">
    <source>
        <dbReference type="Proteomes" id="UP001627154"/>
    </source>
</evidence>
<dbReference type="SUPFAM" id="SSF46785">
    <property type="entry name" value="Winged helix' DNA-binding domain"/>
    <property type="match status" value="1"/>
</dbReference>
<dbReference type="Proteomes" id="UP001627154">
    <property type="component" value="Unassembled WGS sequence"/>
</dbReference>
<evidence type="ECO:0000313" key="6">
    <source>
        <dbReference type="EMBL" id="KAL3392306.1"/>
    </source>
</evidence>
<dbReference type="SMART" id="SM00339">
    <property type="entry name" value="FH"/>
    <property type="match status" value="1"/>
</dbReference>
<dbReference type="CDD" id="cd20035">
    <property type="entry name" value="FH_FOXQ2-like"/>
    <property type="match status" value="1"/>
</dbReference>
<reference evidence="6 7" key="1">
    <citation type="journal article" date="2024" name="bioRxiv">
        <title>A reference genome for Trichogramma kaykai: A tiny desert-dwelling parasitoid wasp with competing sex-ratio distorters.</title>
        <authorList>
            <person name="Culotta J."/>
            <person name="Lindsey A.R."/>
        </authorList>
    </citation>
    <scope>NUCLEOTIDE SEQUENCE [LARGE SCALE GENOMIC DNA]</scope>
    <source>
        <strain evidence="6 7">KSX58</strain>
    </source>
</reference>
<feature type="region of interest" description="Disordered" evidence="4">
    <location>
        <begin position="339"/>
        <end position="368"/>
    </location>
</feature>
<dbReference type="PANTHER" id="PTHR11829">
    <property type="entry name" value="FORKHEAD BOX PROTEIN"/>
    <property type="match status" value="1"/>
</dbReference>
<dbReference type="FunFam" id="1.10.10.10:FF:000352">
    <property type="entry name" value="Forkhead box Q2"/>
    <property type="match status" value="1"/>
</dbReference>
<sequence length="378" mass="43385">MCNNESPPPTKSNYSIVNSSTMPSFLTGFENYRLQLYHYAMAERIRIAQQLQPQHSQHVNSQPGNVLANQCVIGMGAGFPTPLPLYTTESNYSRGLALSMAMLRSPDSHIPEEPKPQHSYIGLIAMAILSSPEKKLVLSDIYQYILENYPYFRRRGPGWRNSIRHNLSLNDCFVKSGRSANGKGHYWAIHPANLEDFRRGDFRRRKAQRKVRRHMGLAVDEEPDSPSPPPIFTPTAQINSVPRHIERQTPTIDWSFHQNPDYSKINKTFDDQIIHKNFSHPPRKRQFDVASLLAPDEQPLIVTCKSCISNCSPGNKFSIDCTYNNSQSEENIDIEETRMPVHEKKKSHLNDSRYKRNPNSSNEKNQFFSLIRVHNEAH</sequence>
<evidence type="ECO:0000256" key="1">
    <source>
        <dbReference type="ARBA" id="ARBA00023125"/>
    </source>
</evidence>
<gene>
    <name evidence="6" type="ORF">TKK_013133</name>
</gene>
<dbReference type="EMBL" id="JBJJXI010000106">
    <property type="protein sequence ID" value="KAL3392306.1"/>
    <property type="molecule type" value="Genomic_DNA"/>
</dbReference>
<keyword evidence="7" id="KW-1185">Reference proteome</keyword>
<dbReference type="PANTHER" id="PTHR11829:SF343">
    <property type="entry name" value="FORK-HEAD DOMAIN-CONTAINING PROTEIN"/>
    <property type="match status" value="1"/>
</dbReference>
<proteinExistence type="predicted"/>
<dbReference type="PROSITE" id="PS00657">
    <property type="entry name" value="FORK_HEAD_1"/>
    <property type="match status" value="1"/>
</dbReference>
<dbReference type="PRINTS" id="PR00053">
    <property type="entry name" value="FORKHEAD"/>
</dbReference>
<dbReference type="InterPro" id="IPR050211">
    <property type="entry name" value="FOX_domain-containing"/>
</dbReference>
<evidence type="ECO:0000259" key="5">
    <source>
        <dbReference type="PROSITE" id="PS50039"/>
    </source>
</evidence>
<feature type="compositionally biased region" description="Polar residues" evidence="4">
    <location>
        <begin position="357"/>
        <end position="368"/>
    </location>
</feature>
<keyword evidence="2 3" id="KW-0539">Nucleus</keyword>
<feature type="compositionally biased region" description="Basic and acidic residues" evidence="4">
    <location>
        <begin position="339"/>
        <end position="354"/>
    </location>
</feature>
<protein>
    <recommendedName>
        <fullName evidence="5">Fork-head domain-containing protein</fullName>
    </recommendedName>
</protein>
<dbReference type="PROSITE" id="PS50039">
    <property type="entry name" value="FORK_HEAD_3"/>
    <property type="match status" value="1"/>
</dbReference>
<feature type="region of interest" description="Disordered" evidence="4">
    <location>
        <begin position="213"/>
        <end position="232"/>
    </location>
</feature>
<evidence type="ECO:0000256" key="3">
    <source>
        <dbReference type="PROSITE-ProRule" id="PRU00089"/>
    </source>
</evidence>
<comment type="caution">
    <text evidence="6">The sequence shown here is derived from an EMBL/GenBank/DDBJ whole genome shotgun (WGS) entry which is preliminary data.</text>
</comment>
<evidence type="ECO:0000256" key="2">
    <source>
        <dbReference type="ARBA" id="ARBA00023242"/>
    </source>
</evidence>
<organism evidence="6 7">
    <name type="scientific">Trichogramma kaykai</name>
    <dbReference type="NCBI Taxonomy" id="54128"/>
    <lineage>
        <taxon>Eukaryota</taxon>
        <taxon>Metazoa</taxon>
        <taxon>Ecdysozoa</taxon>
        <taxon>Arthropoda</taxon>
        <taxon>Hexapoda</taxon>
        <taxon>Insecta</taxon>
        <taxon>Pterygota</taxon>
        <taxon>Neoptera</taxon>
        <taxon>Endopterygota</taxon>
        <taxon>Hymenoptera</taxon>
        <taxon>Apocrita</taxon>
        <taxon>Proctotrupomorpha</taxon>
        <taxon>Chalcidoidea</taxon>
        <taxon>Trichogrammatidae</taxon>
        <taxon>Trichogramma</taxon>
    </lineage>
</organism>
<dbReference type="InterPro" id="IPR001766">
    <property type="entry name" value="Fork_head_dom"/>
</dbReference>
<dbReference type="Gene3D" id="1.10.10.10">
    <property type="entry name" value="Winged helix-like DNA-binding domain superfamily/Winged helix DNA-binding domain"/>
    <property type="match status" value="1"/>
</dbReference>
<keyword evidence="1 3" id="KW-0238">DNA-binding</keyword>
<dbReference type="InterPro" id="IPR047519">
    <property type="entry name" value="FH_FOXQ2-like"/>
</dbReference>
<dbReference type="Pfam" id="PF00250">
    <property type="entry name" value="Forkhead"/>
    <property type="match status" value="1"/>
</dbReference>
<name>A0ABD2WIB0_9HYME</name>
<comment type="subcellular location">
    <subcellularLocation>
        <location evidence="3">Nucleus</location>
    </subcellularLocation>
</comment>
<dbReference type="InterPro" id="IPR030456">
    <property type="entry name" value="TF_fork_head_CS_2"/>
</dbReference>
<dbReference type="AlphaFoldDB" id="A0ABD2WIB0"/>
<dbReference type="InterPro" id="IPR036388">
    <property type="entry name" value="WH-like_DNA-bd_sf"/>
</dbReference>
<dbReference type="GO" id="GO:0003677">
    <property type="term" value="F:DNA binding"/>
    <property type="evidence" value="ECO:0007669"/>
    <property type="project" value="UniProtKB-UniRule"/>
</dbReference>
<dbReference type="GO" id="GO:0005634">
    <property type="term" value="C:nucleus"/>
    <property type="evidence" value="ECO:0007669"/>
    <property type="project" value="UniProtKB-SubCell"/>
</dbReference>
<dbReference type="PROSITE" id="PS00658">
    <property type="entry name" value="FORK_HEAD_2"/>
    <property type="match status" value="1"/>
</dbReference>
<evidence type="ECO:0000256" key="4">
    <source>
        <dbReference type="SAM" id="MobiDB-lite"/>
    </source>
</evidence>
<accession>A0ABD2WIB0</accession>